<sequence length="63" mass="7418">MAHARRGQVEEEKMTKPQARTYIDIPWVEPEEFIVAVSQLQEMVQYLMERDAGIQREVNDTEP</sequence>
<accession>A0A0F9DKG0</accession>
<organism evidence="1">
    <name type="scientific">marine sediment metagenome</name>
    <dbReference type="NCBI Taxonomy" id="412755"/>
    <lineage>
        <taxon>unclassified sequences</taxon>
        <taxon>metagenomes</taxon>
        <taxon>ecological metagenomes</taxon>
    </lineage>
</organism>
<evidence type="ECO:0000313" key="1">
    <source>
        <dbReference type="EMBL" id="KKL62114.1"/>
    </source>
</evidence>
<reference evidence="1" key="1">
    <citation type="journal article" date="2015" name="Nature">
        <title>Complex archaea that bridge the gap between prokaryotes and eukaryotes.</title>
        <authorList>
            <person name="Spang A."/>
            <person name="Saw J.H."/>
            <person name="Jorgensen S.L."/>
            <person name="Zaremba-Niedzwiedzka K."/>
            <person name="Martijn J."/>
            <person name="Lind A.E."/>
            <person name="van Eijk R."/>
            <person name="Schleper C."/>
            <person name="Guy L."/>
            <person name="Ettema T.J."/>
        </authorList>
    </citation>
    <scope>NUCLEOTIDE SEQUENCE</scope>
</reference>
<protein>
    <submittedName>
        <fullName evidence="1">Uncharacterized protein</fullName>
    </submittedName>
</protein>
<dbReference type="EMBL" id="LAZR01028591">
    <property type="protein sequence ID" value="KKL62114.1"/>
    <property type="molecule type" value="Genomic_DNA"/>
</dbReference>
<dbReference type="AlphaFoldDB" id="A0A0F9DKG0"/>
<proteinExistence type="predicted"/>
<name>A0A0F9DKG0_9ZZZZ</name>
<gene>
    <name evidence="1" type="ORF">LCGC14_2188430</name>
</gene>
<comment type="caution">
    <text evidence="1">The sequence shown here is derived from an EMBL/GenBank/DDBJ whole genome shotgun (WGS) entry which is preliminary data.</text>
</comment>